<dbReference type="Proteomes" id="UP000547058">
    <property type="component" value="Unassembled WGS sequence"/>
</dbReference>
<dbReference type="PANTHER" id="PTHR30471:SF3">
    <property type="entry name" value="UPF0758 PROTEIN YEES-RELATED"/>
    <property type="match status" value="1"/>
</dbReference>
<organism evidence="7 8">
    <name type="scientific">Stenotrophomonas tumulicola</name>
    <dbReference type="NCBI Taxonomy" id="1685415"/>
    <lineage>
        <taxon>Bacteria</taxon>
        <taxon>Pseudomonadati</taxon>
        <taxon>Pseudomonadota</taxon>
        <taxon>Gammaproteobacteria</taxon>
        <taxon>Lysobacterales</taxon>
        <taxon>Lysobacteraceae</taxon>
        <taxon>Stenotrophomonas</taxon>
    </lineage>
</organism>
<dbReference type="RefSeq" id="WP_182342049.1">
    <property type="nucleotide sequence ID" value="NZ_JACGXS010000016.1"/>
</dbReference>
<proteinExistence type="predicted"/>
<evidence type="ECO:0000256" key="1">
    <source>
        <dbReference type="ARBA" id="ARBA00022670"/>
    </source>
</evidence>
<dbReference type="GO" id="GO:0046872">
    <property type="term" value="F:metal ion binding"/>
    <property type="evidence" value="ECO:0007669"/>
    <property type="project" value="UniProtKB-KW"/>
</dbReference>
<dbReference type="InterPro" id="IPR020891">
    <property type="entry name" value="UPF0758_CS"/>
</dbReference>
<evidence type="ECO:0000256" key="5">
    <source>
        <dbReference type="ARBA" id="ARBA00023049"/>
    </source>
</evidence>
<dbReference type="EMBL" id="JACGXS010000016">
    <property type="protein sequence ID" value="MBA8683744.1"/>
    <property type="molecule type" value="Genomic_DNA"/>
</dbReference>
<sequence length="156" mass="17390">MIEPIHDAARARENRAIARALQIIERRAAEPGQLMSDPDNCGRFFRLRLVSEPREHFEVAFLDTRHRLIKVERLFSGSIDQSTVHPRIVVQRALALNAAAVLLAHNHPSGNPEPSAADRVITAQLKQALGLVEVRVLDHFIVTNTAALSMAARRQV</sequence>
<evidence type="ECO:0000259" key="6">
    <source>
        <dbReference type="PROSITE" id="PS50249"/>
    </source>
</evidence>
<keyword evidence="8" id="KW-1185">Reference proteome</keyword>
<keyword evidence="2" id="KW-0479">Metal-binding</keyword>
<name>A0A7W3FQ99_9GAMM</name>
<dbReference type="GO" id="GO:0008237">
    <property type="term" value="F:metallopeptidase activity"/>
    <property type="evidence" value="ECO:0007669"/>
    <property type="project" value="UniProtKB-KW"/>
</dbReference>
<dbReference type="Gene3D" id="3.40.140.10">
    <property type="entry name" value="Cytidine Deaminase, domain 2"/>
    <property type="match status" value="1"/>
</dbReference>
<feature type="domain" description="MPN" evidence="6">
    <location>
        <begin position="34"/>
        <end position="156"/>
    </location>
</feature>
<reference evidence="7 8" key="1">
    <citation type="submission" date="2020-08" db="EMBL/GenBank/DDBJ databases">
        <title>Stenotrophomonas tumulicola JCM 30961.</title>
        <authorList>
            <person name="Deng Y."/>
        </authorList>
    </citation>
    <scope>NUCLEOTIDE SEQUENCE [LARGE SCALE GENOMIC DNA]</scope>
    <source>
        <strain evidence="7 8">JCM 30961</strain>
    </source>
</reference>
<accession>A0A7W3FQ99</accession>
<dbReference type="InterPro" id="IPR001405">
    <property type="entry name" value="UPF0758"/>
</dbReference>
<dbReference type="PROSITE" id="PS01302">
    <property type="entry name" value="UPF0758"/>
    <property type="match status" value="1"/>
</dbReference>
<protein>
    <recommendedName>
        <fullName evidence="6">MPN domain-containing protein</fullName>
    </recommendedName>
</protein>
<keyword evidence="5" id="KW-0482">Metalloprotease</keyword>
<comment type="caution">
    <text evidence="7">The sequence shown here is derived from an EMBL/GenBank/DDBJ whole genome shotgun (WGS) entry which is preliminary data.</text>
</comment>
<keyword evidence="4" id="KW-0862">Zinc</keyword>
<evidence type="ECO:0000313" key="7">
    <source>
        <dbReference type="EMBL" id="MBA8683744.1"/>
    </source>
</evidence>
<dbReference type="GO" id="GO:0006508">
    <property type="term" value="P:proteolysis"/>
    <property type="evidence" value="ECO:0007669"/>
    <property type="project" value="UniProtKB-KW"/>
</dbReference>
<evidence type="ECO:0000256" key="2">
    <source>
        <dbReference type="ARBA" id="ARBA00022723"/>
    </source>
</evidence>
<gene>
    <name evidence="7" type="ORF">H4O11_18225</name>
</gene>
<dbReference type="InterPro" id="IPR025657">
    <property type="entry name" value="RadC_JAB"/>
</dbReference>
<evidence type="ECO:0000256" key="3">
    <source>
        <dbReference type="ARBA" id="ARBA00022801"/>
    </source>
</evidence>
<keyword evidence="1" id="KW-0645">Protease</keyword>
<dbReference type="InterPro" id="IPR037518">
    <property type="entry name" value="MPN"/>
</dbReference>
<evidence type="ECO:0000313" key="8">
    <source>
        <dbReference type="Proteomes" id="UP000547058"/>
    </source>
</evidence>
<evidence type="ECO:0000256" key="4">
    <source>
        <dbReference type="ARBA" id="ARBA00022833"/>
    </source>
</evidence>
<dbReference type="Pfam" id="PF04002">
    <property type="entry name" value="RadC"/>
    <property type="match status" value="1"/>
</dbReference>
<dbReference type="PANTHER" id="PTHR30471">
    <property type="entry name" value="DNA REPAIR PROTEIN RADC"/>
    <property type="match status" value="1"/>
</dbReference>
<dbReference type="PROSITE" id="PS50249">
    <property type="entry name" value="MPN"/>
    <property type="match status" value="1"/>
</dbReference>
<keyword evidence="3" id="KW-0378">Hydrolase</keyword>
<dbReference type="CDD" id="cd08071">
    <property type="entry name" value="MPN_DUF2466"/>
    <property type="match status" value="1"/>
</dbReference>
<dbReference type="AlphaFoldDB" id="A0A7W3FQ99"/>